<feature type="transmembrane region" description="Helical" evidence="1">
    <location>
        <begin position="12"/>
        <end position="35"/>
    </location>
</feature>
<dbReference type="Proteomes" id="UP000574769">
    <property type="component" value="Unassembled WGS sequence"/>
</dbReference>
<dbReference type="EMBL" id="JACHNY010000011">
    <property type="protein sequence ID" value="MBB4619544.1"/>
    <property type="molecule type" value="Genomic_DNA"/>
</dbReference>
<dbReference type="RefSeq" id="WP_246360712.1">
    <property type="nucleotide sequence ID" value="NZ_JACHNY010000011.1"/>
</dbReference>
<dbReference type="AlphaFoldDB" id="A0A7W7ANT8"/>
<keyword evidence="1" id="KW-1133">Transmembrane helix</keyword>
<evidence type="ECO:0000313" key="2">
    <source>
        <dbReference type="EMBL" id="MBB4619544.1"/>
    </source>
</evidence>
<proteinExistence type="predicted"/>
<sequence length="93" mass="10042">MAKRQDEMSGTALAAARVAEMAAIFMIGDGLLGLLQPRRHVALWRSDMAALDSLVRPFAGRVGARRLYGVMQLGAGIALASRLKRPDRLHSQG</sequence>
<keyword evidence="1" id="KW-0812">Transmembrane</keyword>
<gene>
    <name evidence="2" type="ORF">GGQ96_003699</name>
</gene>
<keyword evidence="3" id="KW-1185">Reference proteome</keyword>
<evidence type="ECO:0000313" key="3">
    <source>
        <dbReference type="Proteomes" id="UP000574769"/>
    </source>
</evidence>
<keyword evidence="1" id="KW-0472">Membrane</keyword>
<accession>A0A7W7ANT8</accession>
<evidence type="ECO:0000256" key="1">
    <source>
        <dbReference type="SAM" id="Phobius"/>
    </source>
</evidence>
<comment type="caution">
    <text evidence="2">The sequence shown here is derived from an EMBL/GenBank/DDBJ whole genome shotgun (WGS) entry which is preliminary data.</text>
</comment>
<organism evidence="2 3">
    <name type="scientific">Sphingomonas abaci</name>
    <dbReference type="NCBI Taxonomy" id="237611"/>
    <lineage>
        <taxon>Bacteria</taxon>
        <taxon>Pseudomonadati</taxon>
        <taxon>Pseudomonadota</taxon>
        <taxon>Alphaproteobacteria</taxon>
        <taxon>Sphingomonadales</taxon>
        <taxon>Sphingomonadaceae</taxon>
        <taxon>Sphingomonas</taxon>
    </lineage>
</organism>
<reference evidence="2 3" key="1">
    <citation type="submission" date="2020-08" db="EMBL/GenBank/DDBJ databases">
        <title>Genomic Encyclopedia of Type Strains, Phase IV (KMG-IV): sequencing the most valuable type-strain genomes for metagenomic binning, comparative biology and taxonomic classification.</title>
        <authorList>
            <person name="Goeker M."/>
        </authorList>
    </citation>
    <scope>NUCLEOTIDE SEQUENCE [LARGE SCALE GENOMIC DNA]</scope>
    <source>
        <strain evidence="2 3">DSM 15867</strain>
    </source>
</reference>
<protein>
    <submittedName>
        <fullName evidence="2">Uncharacterized protein</fullName>
    </submittedName>
</protein>
<name>A0A7W7ANT8_9SPHN</name>